<keyword evidence="1" id="KW-0812">Transmembrane</keyword>
<feature type="transmembrane region" description="Helical" evidence="1">
    <location>
        <begin position="135"/>
        <end position="156"/>
    </location>
</feature>
<feature type="transmembrane region" description="Helical" evidence="1">
    <location>
        <begin position="223"/>
        <end position="240"/>
    </location>
</feature>
<dbReference type="EMBL" id="BAABIB010000111">
    <property type="protein sequence ID" value="GAA4658454.1"/>
    <property type="molecule type" value="Genomic_DNA"/>
</dbReference>
<accession>A0ABP8VDI6</accession>
<sequence>MAAWPVVRGWDHEPGEPGSSGWDIRSFLTLLSASAGDRSAAARRHLLGWARTEGEPGSPEPSWWDGGVQPVRPEGRAVERTRVWYRPMLARGRAEEHRASTPLELLFDLCFVVAVSQAGVQLHHSLGEHEIAHGVGTYFAVFFAIWWGWVNFSWFASAFDTDDVPYRVATFVQIAGALVVAAGVPAAWHEDFSIVVAGYVLMRLALVAQWLRAARQDETYRPTALRYALGITVVQIGWLLRLAVPASWFAVSFLVLVVAELLVPVWAERARATSWHPRHIAERYGLFTLIVLGESVLAATTAMEDALSSGHEVGELIAVAVAGLAIVCSMWWVYFDRPGHRRLLQFRRGYVWGFGHYLIFGSAAAVGVGLELTIDHVTHTGHLGTTGTALALTVPVALYVLSVWLLHVGPRNECRPIALGFPLAAVLVLAASATPVAVYLVAVVLVALVVTILVATHGHPVED</sequence>
<protein>
    <submittedName>
        <fullName evidence="2">Low temperature requirement protein A</fullName>
    </submittedName>
</protein>
<organism evidence="2 3">
    <name type="scientific">Amycolatopsis dongchuanensis</name>
    <dbReference type="NCBI Taxonomy" id="1070866"/>
    <lineage>
        <taxon>Bacteria</taxon>
        <taxon>Bacillati</taxon>
        <taxon>Actinomycetota</taxon>
        <taxon>Actinomycetes</taxon>
        <taxon>Pseudonocardiales</taxon>
        <taxon>Pseudonocardiaceae</taxon>
        <taxon>Amycolatopsis</taxon>
    </lineage>
</organism>
<evidence type="ECO:0000313" key="3">
    <source>
        <dbReference type="Proteomes" id="UP001500192"/>
    </source>
</evidence>
<feature type="transmembrane region" description="Helical" evidence="1">
    <location>
        <begin position="386"/>
        <end position="407"/>
    </location>
</feature>
<keyword evidence="1" id="KW-0472">Membrane</keyword>
<gene>
    <name evidence="2" type="ORF">GCM10023214_57450</name>
</gene>
<dbReference type="Pfam" id="PF06772">
    <property type="entry name" value="LtrA"/>
    <property type="match status" value="1"/>
</dbReference>
<evidence type="ECO:0000313" key="2">
    <source>
        <dbReference type="EMBL" id="GAA4658454.1"/>
    </source>
</evidence>
<feature type="transmembrane region" description="Helical" evidence="1">
    <location>
        <begin position="414"/>
        <end position="431"/>
    </location>
</feature>
<dbReference type="PANTHER" id="PTHR36840:SF1">
    <property type="entry name" value="BLL5714 PROTEIN"/>
    <property type="match status" value="1"/>
</dbReference>
<feature type="transmembrane region" description="Helical" evidence="1">
    <location>
        <begin position="315"/>
        <end position="334"/>
    </location>
</feature>
<feature type="transmembrane region" description="Helical" evidence="1">
    <location>
        <begin position="354"/>
        <end position="374"/>
    </location>
</feature>
<dbReference type="PANTHER" id="PTHR36840">
    <property type="entry name" value="BLL5714 PROTEIN"/>
    <property type="match status" value="1"/>
</dbReference>
<reference evidence="3" key="1">
    <citation type="journal article" date="2019" name="Int. J. Syst. Evol. Microbiol.">
        <title>The Global Catalogue of Microorganisms (GCM) 10K type strain sequencing project: providing services to taxonomists for standard genome sequencing and annotation.</title>
        <authorList>
            <consortium name="The Broad Institute Genomics Platform"/>
            <consortium name="The Broad Institute Genome Sequencing Center for Infectious Disease"/>
            <person name="Wu L."/>
            <person name="Ma J."/>
        </authorList>
    </citation>
    <scope>NUCLEOTIDE SEQUENCE [LARGE SCALE GENOMIC DNA]</scope>
    <source>
        <strain evidence="3">JCM 18054</strain>
    </source>
</reference>
<feature type="transmembrane region" description="Helical" evidence="1">
    <location>
        <begin position="168"/>
        <end position="188"/>
    </location>
</feature>
<evidence type="ECO:0000256" key="1">
    <source>
        <dbReference type="SAM" id="Phobius"/>
    </source>
</evidence>
<feature type="transmembrane region" description="Helical" evidence="1">
    <location>
        <begin position="246"/>
        <end position="263"/>
    </location>
</feature>
<feature type="transmembrane region" description="Helical" evidence="1">
    <location>
        <begin position="194"/>
        <end position="211"/>
    </location>
</feature>
<dbReference type="InterPro" id="IPR010640">
    <property type="entry name" value="Low_temperature_requirement_A"/>
</dbReference>
<keyword evidence="3" id="KW-1185">Reference proteome</keyword>
<name>A0ABP8VDI6_9PSEU</name>
<feature type="transmembrane region" description="Helical" evidence="1">
    <location>
        <begin position="284"/>
        <end position="303"/>
    </location>
</feature>
<keyword evidence="1" id="KW-1133">Transmembrane helix</keyword>
<comment type="caution">
    <text evidence="2">The sequence shown here is derived from an EMBL/GenBank/DDBJ whole genome shotgun (WGS) entry which is preliminary data.</text>
</comment>
<proteinExistence type="predicted"/>
<dbReference type="Proteomes" id="UP001500192">
    <property type="component" value="Unassembled WGS sequence"/>
</dbReference>